<dbReference type="RefSeq" id="WP_004498600.1">
    <property type="nucleotide sequence ID" value="NZ_AFLV02000005.1"/>
</dbReference>
<dbReference type="AlphaFoldDB" id="A0A828Z964"/>
<sequence length="440" mass="51690">MKQIHFLTEAELKQRLDRKTFESLFENSHPGEFVLKEFYDQVRVWAQERDAKYWIEFPDSIFETSAKPLAPKKSAYRSISLLSDFSNFRFSMSQVPSKIFPAYVWKEFIHFPFASNETSLSSKIATIEKKIEFLSGRKINKEGNTSVFRLEFQILSERPLDLKKILESPIPENFTERIIEKQGKFFLITPKLNGVQSLFAIHVLSGMSGKIEFNFCKLAIDLSENREIIPIWFSRSGAILSAIDFENSPLYTNKDFSALEIAVPPWLSPSFLFLVLESSLLDVWENLNTSSSDSKIPNSFPQFERNESWRNMTEHRFASRISRHSEEEEFFFHSLLQREYETAKNALVSTLENRRRKLEEFEIPDLLNRLKVIQDFSQIISFDETVSKDWKSMQMEITNSILERWKEKKELETKKIEEIFSTSTWKILIEIWKSSVGRKP</sequence>
<organism evidence="1 2">
    <name type="scientific">Leptospira weilii str. 2006001853</name>
    <dbReference type="NCBI Taxonomy" id="1001589"/>
    <lineage>
        <taxon>Bacteria</taxon>
        <taxon>Pseudomonadati</taxon>
        <taxon>Spirochaetota</taxon>
        <taxon>Spirochaetia</taxon>
        <taxon>Leptospirales</taxon>
        <taxon>Leptospiraceae</taxon>
        <taxon>Leptospira</taxon>
    </lineage>
</organism>
<proteinExistence type="predicted"/>
<dbReference type="Proteomes" id="UP000001338">
    <property type="component" value="Unassembled WGS sequence"/>
</dbReference>
<accession>A0A828Z964</accession>
<gene>
    <name evidence="1" type="ORF">LEP1GSC036_3997</name>
</gene>
<protein>
    <submittedName>
        <fullName evidence="1">Uncharacterized protein</fullName>
    </submittedName>
</protein>
<reference evidence="1 2" key="1">
    <citation type="submission" date="2012-10" db="EMBL/GenBank/DDBJ databases">
        <authorList>
            <person name="Harkins D.M."/>
            <person name="Durkin A.S."/>
            <person name="Brinkac L.M."/>
            <person name="Haft D.H."/>
            <person name="Selengut J.D."/>
            <person name="Sanka R."/>
            <person name="DePew J."/>
            <person name="Purushe J."/>
            <person name="Whelen A.C."/>
            <person name="Vinetz J.M."/>
            <person name="Sutton G.G."/>
            <person name="Nierman W.C."/>
            <person name="Fouts D.E."/>
        </authorList>
    </citation>
    <scope>NUCLEOTIDE SEQUENCE [LARGE SCALE GENOMIC DNA]</scope>
    <source>
        <strain evidence="1 2">2006001853</strain>
    </source>
</reference>
<comment type="caution">
    <text evidence="1">The sequence shown here is derived from an EMBL/GenBank/DDBJ whole genome shotgun (WGS) entry which is preliminary data.</text>
</comment>
<dbReference type="GeneID" id="61113452"/>
<name>A0A828Z964_9LEPT</name>
<dbReference type="EMBL" id="AFLV02000005">
    <property type="protein sequence ID" value="EKR66390.1"/>
    <property type="molecule type" value="Genomic_DNA"/>
</dbReference>
<evidence type="ECO:0000313" key="2">
    <source>
        <dbReference type="Proteomes" id="UP000001338"/>
    </source>
</evidence>
<evidence type="ECO:0000313" key="1">
    <source>
        <dbReference type="EMBL" id="EKR66390.1"/>
    </source>
</evidence>